<dbReference type="Proteomes" id="UP000198736">
    <property type="component" value="Unassembled WGS sequence"/>
</dbReference>
<protein>
    <submittedName>
        <fullName evidence="1">Uncharacterized protein</fullName>
    </submittedName>
</protein>
<proteinExistence type="predicted"/>
<organism evidence="1 2">
    <name type="scientific">Candidatus Nitrospira nitrificans</name>
    <dbReference type="NCBI Taxonomy" id="1742973"/>
    <lineage>
        <taxon>Bacteria</taxon>
        <taxon>Pseudomonadati</taxon>
        <taxon>Nitrospirota</taxon>
        <taxon>Nitrospiria</taxon>
        <taxon>Nitrospirales</taxon>
        <taxon>Nitrospiraceae</taxon>
        <taxon>Nitrospira</taxon>
    </lineage>
</organism>
<keyword evidence="2" id="KW-1185">Reference proteome</keyword>
<evidence type="ECO:0000313" key="2">
    <source>
        <dbReference type="Proteomes" id="UP000198736"/>
    </source>
</evidence>
<sequence length="41" mass="4988">MQTPSRWQVRQPIYSNFVGRWKRYRAYLPELETACAEIEGR</sequence>
<evidence type="ECO:0000313" key="1">
    <source>
        <dbReference type="EMBL" id="CUS37573.1"/>
    </source>
</evidence>
<gene>
    <name evidence="1" type="ORF">COMA2_30344</name>
</gene>
<name>A0A0S4LJ89_9BACT</name>
<accession>A0A0S4LJ89</accession>
<dbReference type="AlphaFoldDB" id="A0A0S4LJ89"/>
<reference evidence="2" key="1">
    <citation type="submission" date="2015-10" db="EMBL/GenBank/DDBJ databases">
        <authorList>
            <person name="Luecker S."/>
            <person name="Luecker S."/>
        </authorList>
    </citation>
    <scope>NUCLEOTIDE SEQUENCE [LARGE SCALE GENOMIC DNA]</scope>
</reference>
<dbReference type="EMBL" id="CZPZ01000023">
    <property type="protein sequence ID" value="CUS37573.1"/>
    <property type="molecule type" value="Genomic_DNA"/>
</dbReference>